<feature type="domain" description="Knr4/Smi1-like" evidence="2">
    <location>
        <begin position="138"/>
        <end position="353"/>
    </location>
</feature>
<evidence type="ECO:0000259" key="2">
    <source>
        <dbReference type="SMART" id="SM00860"/>
    </source>
</evidence>
<dbReference type="InterPro" id="IPR037883">
    <property type="entry name" value="Knr4/Smi1-like_sf"/>
</dbReference>
<comment type="caution">
    <text evidence="3">The sequence shown here is derived from an EMBL/GenBank/DDBJ whole genome shotgun (WGS) entry which is preliminary data.</text>
</comment>
<dbReference type="Proteomes" id="UP000620124">
    <property type="component" value="Unassembled WGS sequence"/>
</dbReference>
<dbReference type="PANTHER" id="PTHR47432">
    <property type="entry name" value="CELL WALL ASSEMBLY REGULATOR SMI1"/>
    <property type="match status" value="1"/>
</dbReference>
<feature type="region of interest" description="Disordered" evidence="1">
    <location>
        <begin position="471"/>
        <end position="512"/>
    </location>
</feature>
<dbReference type="InterPro" id="IPR018958">
    <property type="entry name" value="Knr4/Smi1-like_dom"/>
</dbReference>
<gene>
    <name evidence="3" type="ORF">MVEN_01047600</name>
</gene>
<keyword evidence="4" id="KW-1185">Reference proteome</keyword>
<feature type="compositionally biased region" description="Polar residues" evidence="1">
    <location>
        <begin position="1"/>
        <end position="13"/>
    </location>
</feature>
<dbReference type="PANTHER" id="PTHR47432:SF1">
    <property type="entry name" value="CELL WALL ASSEMBLY REGULATOR SMI1"/>
    <property type="match status" value="1"/>
</dbReference>
<dbReference type="OrthoDB" id="2305498at2759"/>
<feature type="region of interest" description="Disordered" evidence="1">
    <location>
        <begin position="1"/>
        <end position="26"/>
    </location>
</feature>
<dbReference type="EMBL" id="JACAZI010000008">
    <property type="protein sequence ID" value="KAF7353629.1"/>
    <property type="molecule type" value="Genomic_DNA"/>
</dbReference>
<feature type="compositionally biased region" description="Pro residues" evidence="1">
    <location>
        <begin position="499"/>
        <end position="511"/>
    </location>
</feature>
<dbReference type="GO" id="GO:0043332">
    <property type="term" value="C:mating projection tip"/>
    <property type="evidence" value="ECO:0007669"/>
    <property type="project" value="TreeGrafter"/>
</dbReference>
<dbReference type="Pfam" id="PF09346">
    <property type="entry name" value="SMI1_KNR4"/>
    <property type="match status" value="1"/>
</dbReference>
<feature type="region of interest" description="Disordered" evidence="1">
    <location>
        <begin position="538"/>
        <end position="558"/>
    </location>
</feature>
<dbReference type="InterPro" id="IPR051873">
    <property type="entry name" value="KNR4/SMI1_regulator"/>
</dbReference>
<feature type="region of interest" description="Disordered" evidence="1">
    <location>
        <begin position="402"/>
        <end position="457"/>
    </location>
</feature>
<feature type="region of interest" description="Disordered" evidence="1">
    <location>
        <begin position="597"/>
        <end position="626"/>
    </location>
</feature>
<accession>A0A8H6Y872</accession>
<feature type="region of interest" description="Disordered" evidence="1">
    <location>
        <begin position="646"/>
        <end position="667"/>
    </location>
</feature>
<dbReference type="SMART" id="SM00860">
    <property type="entry name" value="SMI1_KNR4"/>
    <property type="match status" value="1"/>
</dbReference>
<evidence type="ECO:0000313" key="4">
    <source>
        <dbReference type="Proteomes" id="UP000620124"/>
    </source>
</evidence>
<proteinExistence type="predicted"/>
<dbReference type="AlphaFoldDB" id="A0A8H6Y872"/>
<evidence type="ECO:0000256" key="1">
    <source>
        <dbReference type="SAM" id="MobiDB-lite"/>
    </source>
</evidence>
<feature type="compositionally biased region" description="Low complexity" evidence="1">
    <location>
        <begin position="654"/>
        <end position="667"/>
    </location>
</feature>
<sequence length="667" mass="70171">MGWFSNLFSTAPPQESRRGQALSSTHDAFRTSSPVFGAHPDAFNPEQFNTPDLESGAGPSYTYPPQGIASGLPSVRLRPHLVRSSLLLPAGSRHNSLLPTHHDALHTPAYPPLGVTWNRLRAWLAREYPELGDTLNYGILPPDLAEIESHFGFELPPVVRESYLAVDGQEAESAAGCAEGLFFGLTLLPLEDVLEEWRFWREVDDDPSTGANVQLRDSMQSIPTGWVRKEYSQRGWIPLIADKAGNYVGVDLNPAEGGSVGQVIIFGRDFDTKIVLWTGDGPAGVGQMSGEGYEIGVGDNSSGSEDDLGYESYFYDGNGRGQGDGGGDNGTGGGLRLAGEYRGWNVLEAWADRSIRKWYEMGVITEPLGPPDEKTEANSNVGLGVVLPSDAEVPIPVITGGEEATTPVAGRPTLPTISVTKPPAPMPVDLPTQNDIDVPPSPSDSPRSSLSFHDTDDLESGRALGMREIQPPLVSRTPPHPNANAQASGSALPLLSQPEPTPTSPTAPEPIPDLLADSADSAPLVDVDVAPTVAVLTPGTRPPRLRPRPCRQPIDADANPDADVTIRLVGGGGIAGAAEPEAEEPAESAFVLDGDVHTDGEVDTDVESVSSQTAPAAGAEGVVKKKGHKKTVSSGLAGLKKLGNIGGLRKKDSSASVKEAAAASAAA</sequence>
<dbReference type="SUPFAM" id="SSF160631">
    <property type="entry name" value="SMI1/KNR4-like"/>
    <property type="match status" value="1"/>
</dbReference>
<dbReference type="GO" id="GO:0070880">
    <property type="term" value="P:fungal-type cell wall beta-glucan biosynthetic process"/>
    <property type="evidence" value="ECO:0007669"/>
    <property type="project" value="TreeGrafter"/>
</dbReference>
<reference evidence="3" key="1">
    <citation type="submission" date="2020-05" db="EMBL/GenBank/DDBJ databases">
        <title>Mycena genomes resolve the evolution of fungal bioluminescence.</title>
        <authorList>
            <person name="Tsai I.J."/>
        </authorList>
    </citation>
    <scope>NUCLEOTIDE SEQUENCE</scope>
    <source>
        <strain evidence="3">CCC161011</strain>
    </source>
</reference>
<name>A0A8H6Y872_9AGAR</name>
<feature type="region of interest" description="Disordered" evidence="1">
    <location>
        <begin position="40"/>
        <end position="59"/>
    </location>
</feature>
<organism evidence="3 4">
    <name type="scientific">Mycena venus</name>
    <dbReference type="NCBI Taxonomy" id="2733690"/>
    <lineage>
        <taxon>Eukaryota</taxon>
        <taxon>Fungi</taxon>
        <taxon>Dikarya</taxon>
        <taxon>Basidiomycota</taxon>
        <taxon>Agaricomycotina</taxon>
        <taxon>Agaricomycetes</taxon>
        <taxon>Agaricomycetidae</taxon>
        <taxon>Agaricales</taxon>
        <taxon>Marasmiineae</taxon>
        <taxon>Mycenaceae</taxon>
        <taxon>Mycena</taxon>
    </lineage>
</organism>
<protein>
    <recommendedName>
        <fullName evidence="2">Knr4/Smi1-like domain-containing protein</fullName>
    </recommendedName>
</protein>
<evidence type="ECO:0000313" key="3">
    <source>
        <dbReference type="EMBL" id="KAF7353629.1"/>
    </source>
</evidence>